<dbReference type="GeneID" id="12242833"/>
<dbReference type="RefSeq" id="WP_006343055.1">
    <property type="nucleotide sequence ID" value="NZ_KE356190.1"/>
</dbReference>
<reference evidence="1 2" key="1">
    <citation type="submission" date="2013-04" db="EMBL/GenBank/DDBJ databases">
        <title>Genome sequence of Chlamydia psittaci 99DC5.</title>
        <authorList>
            <person name="Huot-Creasy H."/>
            <person name="McCracken C.L."/>
            <person name="Humphries M."/>
            <person name="Sachse K."/>
            <person name="Laroucau K."/>
            <person name="Bavoil P."/>
            <person name="Myers G.S."/>
        </authorList>
    </citation>
    <scope>NUCLEOTIDE SEQUENCE [LARGE SCALE GENOMIC DNA]</scope>
    <source>
        <strain evidence="1 2">99DC5</strain>
    </source>
</reference>
<keyword evidence="2" id="KW-1185">Reference proteome</keyword>
<dbReference type="SUPFAM" id="SSF53167">
    <property type="entry name" value="Purine and uridine phosphorylases"/>
    <property type="match status" value="1"/>
</dbReference>
<dbReference type="Gene3D" id="3.40.50.1580">
    <property type="entry name" value="Nucleoside phosphorylase domain"/>
    <property type="match status" value="1"/>
</dbReference>
<sequence length="224" mass="25214">MSAVPSNYLCKILLVLADRSEAQSLLQDFAFTKLTENFYRCPDMHMSILIDMIILDQWGKDGVIRALTNTVLKNYDSCVNVGFAGACSPRFPLQTCYTIDRVSQLSKDLPNQLDTTPELTVIALPSLPKATLVSAHAPYTYGFHDTFQLVDMEGYAIAELCKNVNLRCMMLKITSDYTTEDGRDYIKQHKHVLSEKLSCAFASTIYDIIECSILQQVYRSSPIN</sequence>
<name>A0ABP2X2N9_CHLPS</name>
<organism evidence="1 2">
    <name type="scientific">Chlamydia psittaci 99DC5</name>
    <dbReference type="NCBI Taxonomy" id="1112251"/>
    <lineage>
        <taxon>Bacteria</taxon>
        <taxon>Pseudomonadati</taxon>
        <taxon>Chlamydiota</taxon>
        <taxon>Chlamydiia</taxon>
        <taxon>Chlamydiales</taxon>
        <taxon>Chlamydiaceae</taxon>
        <taxon>Chlamydia/Chlamydophila group</taxon>
        <taxon>Chlamydia</taxon>
    </lineage>
</organism>
<evidence type="ECO:0000313" key="1">
    <source>
        <dbReference type="EMBL" id="EPJ27673.1"/>
    </source>
</evidence>
<accession>A0ABP2X2N9</accession>
<dbReference type="InterPro" id="IPR035994">
    <property type="entry name" value="Nucleoside_phosphorylase_sf"/>
</dbReference>
<evidence type="ECO:0000313" key="2">
    <source>
        <dbReference type="Proteomes" id="UP000014627"/>
    </source>
</evidence>
<dbReference type="Proteomes" id="UP000014627">
    <property type="component" value="Unassembled WGS sequence"/>
</dbReference>
<gene>
    <name evidence="1" type="ORF">CP99DC5_0829</name>
</gene>
<proteinExistence type="predicted"/>
<comment type="caution">
    <text evidence="1">The sequence shown here is derived from an EMBL/GenBank/DDBJ whole genome shotgun (WGS) entry which is preliminary data.</text>
</comment>
<protein>
    <submittedName>
        <fullName evidence="1">Phosphorylase superfamily protein</fullName>
    </submittedName>
</protein>
<dbReference type="EMBL" id="ATLC01000053">
    <property type="protein sequence ID" value="EPJ27673.1"/>
    <property type="molecule type" value="Genomic_DNA"/>
</dbReference>